<proteinExistence type="predicted"/>
<dbReference type="PANTHER" id="PTHR28026:SF9">
    <property type="entry name" value="2-HYDROXY-PALMITIC ACID DIOXYGENASE MPO1"/>
    <property type="match status" value="1"/>
</dbReference>
<dbReference type="RefSeq" id="WP_135761574.1">
    <property type="nucleotide sequence ID" value="NZ_RQHW01000051.1"/>
</dbReference>
<dbReference type="EMBL" id="RQHW01000051">
    <property type="protein sequence ID" value="TGN18007.1"/>
    <property type="molecule type" value="Genomic_DNA"/>
</dbReference>
<dbReference type="PANTHER" id="PTHR28026">
    <property type="entry name" value="DUF962 DOMAIN PROTEIN (AFU_ORTHOLOGUE AFUA_8G05310)"/>
    <property type="match status" value="1"/>
</dbReference>
<keyword evidence="1" id="KW-0812">Transmembrane</keyword>
<feature type="transmembrane region" description="Helical" evidence="1">
    <location>
        <begin position="97"/>
        <end position="119"/>
    </location>
</feature>
<feature type="transmembrane region" description="Helical" evidence="1">
    <location>
        <begin position="71"/>
        <end position="90"/>
    </location>
</feature>
<dbReference type="Proteomes" id="UP000298058">
    <property type="component" value="Unassembled WGS sequence"/>
</dbReference>
<name>A0A4R9LXP6_9LEPT</name>
<comment type="caution">
    <text evidence="2">The sequence shown here is derived from an EMBL/GenBank/DDBJ whole genome shotgun (WGS) entry which is preliminary data.</text>
</comment>
<evidence type="ECO:0000313" key="2">
    <source>
        <dbReference type="EMBL" id="TGN18007.1"/>
    </source>
</evidence>
<dbReference type="InterPro" id="IPR009305">
    <property type="entry name" value="Mpo1-like"/>
</dbReference>
<accession>A0A4R9LXP6</accession>
<feature type="transmembrane region" description="Helical" evidence="1">
    <location>
        <begin position="20"/>
        <end position="39"/>
    </location>
</feature>
<keyword evidence="1" id="KW-1133">Transmembrane helix</keyword>
<protein>
    <submittedName>
        <fullName evidence="2">DUF962 domain-containing protein</fullName>
    </submittedName>
</protein>
<dbReference type="GO" id="GO:0046521">
    <property type="term" value="P:sphingoid catabolic process"/>
    <property type="evidence" value="ECO:0007669"/>
    <property type="project" value="TreeGrafter"/>
</dbReference>
<dbReference type="AlphaFoldDB" id="A0A4R9LXP6"/>
<evidence type="ECO:0000313" key="3">
    <source>
        <dbReference type="Proteomes" id="UP000298058"/>
    </source>
</evidence>
<gene>
    <name evidence="2" type="ORF">EHS15_15865</name>
</gene>
<dbReference type="OrthoDB" id="5515308at2"/>
<keyword evidence="1" id="KW-0472">Membrane</keyword>
<keyword evidence="3" id="KW-1185">Reference proteome</keyword>
<sequence>MRFAKEMAFYSAYHQEKRNVWIHVIGVPTISFTLFLVLSRFQIFQVAGYQVTASAIFTVLVLGYYFTLDVLFALVSAVLFGSLFFAAEYLTSTLSSGMAWTLFGIGQLVGWGSQFYGHFVFEKSRPALFDNLFQALVSAPLFVVADVFFELGYRTELKDAVEQELKARGQWKDFSKPLKHA</sequence>
<dbReference type="GO" id="GO:0016020">
    <property type="term" value="C:membrane"/>
    <property type="evidence" value="ECO:0007669"/>
    <property type="project" value="GOC"/>
</dbReference>
<evidence type="ECO:0000256" key="1">
    <source>
        <dbReference type="SAM" id="Phobius"/>
    </source>
</evidence>
<reference evidence="2" key="1">
    <citation type="journal article" date="2019" name="PLoS Negl. Trop. Dis.">
        <title>Revisiting the worldwide diversity of Leptospira species in the environment.</title>
        <authorList>
            <person name="Vincent A.T."/>
            <person name="Schiettekatte O."/>
            <person name="Bourhy P."/>
            <person name="Veyrier F.J."/>
            <person name="Picardeau M."/>
        </authorList>
    </citation>
    <scope>NUCLEOTIDE SEQUENCE [LARGE SCALE GENOMIC DNA]</scope>
    <source>
        <strain evidence="2">201300427</strain>
    </source>
</reference>
<organism evidence="2 3">
    <name type="scientific">Leptospira idonii</name>
    <dbReference type="NCBI Taxonomy" id="1193500"/>
    <lineage>
        <taxon>Bacteria</taxon>
        <taxon>Pseudomonadati</taxon>
        <taxon>Spirochaetota</taxon>
        <taxon>Spirochaetia</taxon>
        <taxon>Leptospirales</taxon>
        <taxon>Leptospiraceae</taxon>
        <taxon>Leptospira</taxon>
    </lineage>
</organism>
<dbReference type="Pfam" id="PF06127">
    <property type="entry name" value="Mpo1-like"/>
    <property type="match status" value="1"/>
</dbReference>
<feature type="transmembrane region" description="Helical" evidence="1">
    <location>
        <begin position="46"/>
        <end position="65"/>
    </location>
</feature>